<proteinExistence type="predicted"/>
<reference evidence="2 3" key="1">
    <citation type="submission" date="2016-06" db="EMBL/GenBank/DDBJ databases">
        <title>Evolution of pathogenesis and genome organization in the Tremellales.</title>
        <authorList>
            <person name="Cuomo C."/>
            <person name="Litvintseva A."/>
            <person name="Heitman J."/>
            <person name="Chen Y."/>
            <person name="Sun S."/>
            <person name="Springer D."/>
            <person name="Dromer F."/>
            <person name="Young S."/>
            <person name="Zeng Q."/>
            <person name="Chapman S."/>
            <person name="Gujja S."/>
            <person name="Saif S."/>
            <person name="Birren B."/>
        </authorList>
    </citation>
    <scope>NUCLEOTIDE SEQUENCE [LARGE SCALE GENOMIC DNA]</scope>
    <source>
        <strain evidence="2 3">CBS 6273</strain>
    </source>
</reference>
<dbReference type="Proteomes" id="UP000095149">
    <property type="component" value="Unassembled WGS sequence"/>
</dbReference>
<evidence type="ECO:0000256" key="1">
    <source>
        <dbReference type="SAM" id="MobiDB-lite"/>
    </source>
</evidence>
<feature type="compositionally biased region" description="Polar residues" evidence="1">
    <location>
        <begin position="134"/>
        <end position="147"/>
    </location>
</feature>
<accession>A0A1E3JXK4</accession>
<feature type="compositionally biased region" description="Low complexity" evidence="1">
    <location>
        <begin position="384"/>
        <end position="398"/>
    </location>
</feature>
<evidence type="ECO:0000313" key="3">
    <source>
        <dbReference type="Proteomes" id="UP000095149"/>
    </source>
</evidence>
<feature type="compositionally biased region" description="Basic residues" evidence="1">
    <location>
        <begin position="834"/>
        <end position="845"/>
    </location>
</feature>
<feature type="compositionally biased region" description="Polar residues" evidence="1">
    <location>
        <begin position="408"/>
        <end position="427"/>
    </location>
</feature>
<dbReference type="EMBL" id="MEKH01000007">
    <property type="protein sequence ID" value="ODO05579.1"/>
    <property type="molecule type" value="Genomic_DNA"/>
</dbReference>
<dbReference type="OrthoDB" id="10330994at2759"/>
<sequence length="948" mass="104170">MGNSYSRARPPVSTTSSLPSQPSHAPVSNKGQPAHSSSKHAHVAQSDLPNLLERLEKDKHVRSMSVEINFAQNETPVQSSGKQRKADFKNRLAAAERKMRFPSSPLPREDSPTLRRFKASSASPPSDLVFMPDASSSPHTPTKASLTNPPPAITDIAQSRSLRNLKTPWTPKSSADLEAERAMAHRLHQEHRAEFIAMMAEGQIKIDVERERLARDKRPLVSAKSMTTLSGQTDKPAFSLPRSLRTPRKPKHHDVDYQLDNVEKREKFMARLAQGQARIDAKHAGKVELLQDQLSPDSEISAIVDDMKPSDDASMAAEEIVFQQRKKEFVALMAKGQTKARFLLGQIEAVRRAQMDSPTLPSFPVSSKNPMTPPASSYNHREPTSSSSSINTTSSWKSRGLKPLRLLQSRSSSAITRSFGSPSTPTPSVGDPDVSIPSSKKATTANGQLDDPFHRAPGHTQKPSKPSSEPAMRSTREKGEDVFDESFARFRSASGKNIKRLKLDADLNLESLSQAMASAAVSSSSYKENHDTKARDTAAADTSFEWMSDSTGVYYDAAQDVSLDKVPLTPPSLYPDVTTKEAYQTPVLSPEIATPDHSDTSRVSITNIIDDASIGPEHEDANLVETVANPFRIPDKVMFDYDKTFPRQIPVLAESPAKSDLSTSSEEVSQYVPQDHSLMSFESEYSQATATADTFHELDNLDPVRSDTSLDFSFPGDDSGPINFRRESLKASSDVEMLSGRDETFESLPSLWSQPSLVIRASEESVRHVVEPVVEPVDCMPTAQNGPQKVSKGSKRASVVISSPNGSIPGITISDMSDDNDDDSIIDPTTPPHRSLKSKRAPAPKRMRENDPSSIAYPKSLRRAPTKDKTGRGPLAPLSPNLSRMSRNTQSLGKYNPTQPTVQDKEQEQNPKEGKRTLKGFALKKMSMMRMRSGNGEQRSVGQGLRMF</sequence>
<dbReference type="AlphaFoldDB" id="A0A1E3JXK4"/>
<name>A0A1E3JXK4_9TREE</name>
<feature type="compositionally biased region" description="Polar residues" evidence="1">
    <location>
        <begin position="436"/>
        <end position="447"/>
    </location>
</feature>
<feature type="compositionally biased region" description="Polar residues" evidence="1">
    <location>
        <begin position="1"/>
        <end position="23"/>
    </location>
</feature>
<feature type="compositionally biased region" description="Basic and acidic residues" evidence="1">
    <location>
        <begin position="84"/>
        <end position="99"/>
    </location>
</feature>
<feature type="compositionally biased region" description="Acidic residues" evidence="1">
    <location>
        <begin position="816"/>
        <end position="825"/>
    </location>
</feature>
<feature type="region of interest" description="Disordered" evidence="1">
    <location>
        <begin position="355"/>
        <end position="480"/>
    </location>
</feature>
<comment type="caution">
    <text evidence="2">The sequence shown here is derived from an EMBL/GenBank/DDBJ whole genome shotgun (WGS) entry which is preliminary data.</text>
</comment>
<feature type="compositionally biased region" description="Polar residues" evidence="1">
    <location>
        <begin position="356"/>
        <end position="378"/>
    </location>
</feature>
<protein>
    <submittedName>
        <fullName evidence="2">Uncharacterized protein</fullName>
    </submittedName>
</protein>
<feature type="compositionally biased region" description="Basic and acidic residues" evidence="1">
    <location>
        <begin position="903"/>
        <end position="916"/>
    </location>
</feature>
<organism evidence="2 3">
    <name type="scientific">Cryptococcus amylolentus CBS 6273</name>
    <dbReference type="NCBI Taxonomy" id="1296118"/>
    <lineage>
        <taxon>Eukaryota</taxon>
        <taxon>Fungi</taxon>
        <taxon>Dikarya</taxon>
        <taxon>Basidiomycota</taxon>
        <taxon>Agaricomycotina</taxon>
        <taxon>Tremellomycetes</taxon>
        <taxon>Tremellales</taxon>
        <taxon>Cryptococcaceae</taxon>
        <taxon>Cryptococcus</taxon>
    </lineage>
</organism>
<feature type="compositionally biased region" description="Polar residues" evidence="1">
    <location>
        <begin position="880"/>
        <end position="902"/>
    </location>
</feature>
<gene>
    <name evidence="2" type="ORF">I350_04635</name>
</gene>
<feature type="region of interest" description="Disordered" evidence="1">
    <location>
        <begin position="780"/>
        <end position="918"/>
    </location>
</feature>
<evidence type="ECO:0000313" key="2">
    <source>
        <dbReference type="EMBL" id="ODO05579.1"/>
    </source>
</evidence>
<feature type="region of interest" description="Disordered" evidence="1">
    <location>
        <begin position="929"/>
        <end position="948"/>
    </location>
</feature>
<feature type="compositionally biased region" description="Polar residues" evidence="1">
    <location>
        <begin position="70"/>
        <end position="81"/>
    </location>
</feature>
<feature type="region of interest" description="Disordered" evidence="1">
    <location>
        <begin position="1"/>
        <end position="171"/>
    </location>
</feature>